<sequence length="138" mass="14297">MVRASFGLDGDTGPLIRNLMRRQARQGTVFAIDASVTNGMAPHLSAGCDKGGVIGAALDQLKRKQRALAPNSRITDLTVGGKPGFKAAYDSAKRSGPVSGLTVRVPVAADRFCFVDIEAAQGALPSQAEGIATSFKPA</sequence>
<keyword evidence="2" id="KW-1185">Reference proteome</keyword>
<dbReference type="EMBL" id="BAAARW010000012">
    <property type="protein sequence ID" value="GAA2421281.1"/>
    <property type="molecule type" value="Genomic_DNA"/>
</dbReference>
<reference evidence="2" key="1">
    <citation type="journal article" date="2019" name="Int. J. Syst. Evol. Microbiol.">
        <title>The Global Catalogue of Microorganisms (GCM) 10K type strain sequencing project: providing services to taxonomists for standard genome sequencing and annotation.</title>
        <authorList>
            <consortium name="The Broad Institute Genomics Platform"/>
            <consortium name="The Broad Institute Genome Sequencing Center for Infectious Disease"/>
            <person name="Wu L."/>
            <person name="Ma J."/>
        </authorList>
    </citation>
    <scope>NUCLEOTIDE SEQUENCE [LARGE SCALE GENOMIC DNA]</scope>
    <source>
        <strain evidence="2">JCM 3325</strain>
    </source>
</reference>
<evidence type="ECO:0000313" key="2">
    <source>
        <dbReference type="Proteomes" id="UP001501231"/>
    </source>
</evidence>
<dbReference type="Proteomes" id="UP001501231">
    <property type="component" value="Unassembled WGS sequence"/>
</dbReference>
<organism evidence="1 2">
    <name type="scientific">Actinomadura vinacea</name>
    <dbReference type="NCBI Taxonomy" id="115336"/>
    <lineage>
        <taxon>Bacteria</taxon>
        <taxon>Bacillati</taxon>
        <taxon>Actinomycetota</taxon>
        <taxon>Actinomycetes</taxon>
        <taxon>Streptosporangiales</taxon>
        <taxon>Thermomonosporaceae</taxon>
        <taxon>Actinomadura</taxon>
    </lineage>
</organism>
<protein>
    <submittedName>
        <fullName evidence="1">Uncharacterized protein</fullName>
    </submittedName>
</protein>
<evidence type="ECO:0000313" key="1">
    <source>
        <dbReference type="EMBL" id="GAA2421281.1"/>
    </source>
</evidence>
<accession>A0ABP5WAN3</accession>
<comment type="caution">
    <text evidence="1">The sequence shown here is derived from an EMBL/GenBank/DDBJ whole genome shotgun (WGS) entry which is preliminary data.</text>
</comment>
<name>A0ABP5WAN3_9ACTN</name>
<proteinExistence type="predicted"/>
<gene>
    <name evidence="1" type="ORF">GCM10010191_35850</name>
</gene>